<dbReference type="PANTHER" id="PTHR30565">
    <property type="entry name" value="PROTEIN YCIF"/>
    <property type="match status" value="1"/>
</dbReference>
<protein>
    <submittedName>
        <fullName evidence="1">DUF892 family protein</fullName>
    </submittedName>
</protein>
<keyword evidence="2" id="KW-1185">Reference proteome</keyword>
<organism evidence="1 2">
    <name type="scientific">Spirosoma arboris</name>
    <dbReference type="NCBI Taxonomy" id="2682092"/>
    <lineage>
        <taxon>Bacteria</taxon>
        <taxon>Pseudomonadati</taxon>
        <taxon>Bacteroidota</taxon>
        <taxon>Cytophagia</taxon>
        <taxon>Cytophagales</taxon>
        <taxon>Cytophagaceae</taxon>
        <taxon>Spirosoma</taxon>
    </lineage>
</organism>
<gene>
    <name evidence="1" type="ORF">GO755_20685</name>
</gene>
<name>A0A7K1SFF3_9BACT</name>
<dbReference type="PANTHER" id="PTHR30565:SF9">
    <property type="entry name" value="PROTEIN YCIF"/>
    <property type="match status" value="1"/>
</dbReference>
<sequence length="174" mass="18980">MATKTKTEQEGALTELFQDELKDIYWAEKHLVKNLPKLAKGATSEQLKAAFEKHLAETEGHVTRLEQVFAAIGEKPTAKKCQAMDGLVKEAKELLEDTDEGTLTRDAALISAAQKVEHYEIASYGTLKTLASVLGHSEAVSLLEQTLAEEKTTDELLTQIAESSVNVLASQEPA</sequence>
<dbReference type="Gene3D" id="1.20.1260.10">
    <property type="match status" value="1"/>
</dbReference>
<comment type="caution">
    <text evidence="1">The sequence shown here is derived from an EMBL/GenBank/DDBJ whole genome shotgun (WGS) entry which is preliminary data.</text>
</comment>
<evidence type="ECO:0000313" key="1">
    <source>
        <dbReference type="EMBL" id="MVM32473.1"/>
    </source>
</evidence>
<dbReference type="SUPFAM" id="SSF47240">
    <property type="entry name" value="Ferritin-like"/>
    <property type="match status" value="1"/>
</dbReference>
<proteinExistence type="predicted"/>
<dbReference type="InterPro" id="IPR047114">
    <property type="entry name" value="YciF"/>
</dbReference>
<reference evidence="1 2" key="1">
    <citation type="submission" date="2019-12" db="EMBL/GenBank/DDBJ databases">
        <title>Spirosoma sp. HMF4905 genome sequencing and assembly.</title>
        <authorList>
            <person name="Kang H."/>
            <person name="Cha I."/>
            <person name="Kim H."/>
            <person name="Joh K."/>
        </authorList>
    </citation>
    <scope>NUCLEOTIDE SEQUENCE [LARGE SCALE GENOMIC DNA]</scope>
    <source>
        <strain evidence="1 2">HMF4905</strain>
    </source>
</reference>
<evidence type="ECO:0000313" key="2">
    <source>
        <dbReference type="Proteomes" id="UP000436006"/>
    </source>
</evidence>
<dbReference type="AlphaFoldDB" id="A0A7K1SFF3"/>
<dbReference type="InterPro" id="IPR010287">
    <property type="entry name" value="DUF892_YciF-like"/>
</dbReference>
<dbReference type="EMBL" id="WPIN01000007">
    <property type="protein sequence ID" value="MVM32473.1"/>
    <property type="molecule type" value="Genomic_DNA"/>
</dbReference>
<dbReference type="Pfam" id="PF05974">
    <property type="entry name" value="DUF892"/>
    <property type="match status" value="1"/>
</dbReference>
<dbReference type="RefSeq" id="WP_157587183.1">
    <property type="nucleotide sequence ID" value="NZ_WPIN01000007.1"/>
</dbReference>
<accession>A0A7K1SFF3</accession>
<dbReference type="CDD" id="cd07909">
    <property type="entry name" value="YciF"/>
    <property type="match status" value="1"/>
</dbReference>
<dbReference type="Proteomes" id="UP000436006">
    <property type="component" value="Unassembled WGS sequence"/>
</dbReference>
<dbReference type="InterPro" id="IPR012347">
    <property type="entry name" value="Ferritin-like"/>
</dbReference>
<dbReference type="InterPro" id="IPR009078">
    <property type="entry name" value="Ferritin-like_SF"/>
</dbReference>